<comment type="caution">
    <text evidence="11">The sequence shown here is derived from an EMBL/GenBank/DDBJ whole genome shotgun (WGS) entry which is preliminary data.</text>
</comment>
<dbReference type="GO" id="GO:0006811">
    <property type="term" value="P:monoatomic ion transport"/>
    <property type="evidence" value="ECO:0007669"/>
    <property type="project" value="UniProtKB-KW"/>
</dbReference>
<protein>
    <recommendedName>
        <fullName evidence="9">Multidrug-efflux transporter</fullName>
    </recommendedName>
</protein>
<dbReference type="EMBL" id="DTGT01000290">
    <property type="protein sequence ID" value="HGH61460.1"/>
    <property type="molecule type" value="Genomic_DNA"/>
</dbReference>
<feature type="transmembrane region" description="Helical" evidence="10">
    <location>
        <begin position="281"/>
        <end position="301"/>
    </location>
</feature>
<keyword evidence="4" id="KW-1003">Cell membrane</keyword>
<evidence type="ECO:0000256" key="1">
    <source>
        <dbReference type="ARBA" id="ARBA00004651"/>
    </source>
</evidence>
<dbReference type="GO" id="GO:0015297">
    <property type="term" value="F:antiporter activity"/>
    <property type="evidence" value="ECO:0007669"/>
    <property type="project" value="UniProtKB-KW"/>
</dbReference>
<keyword evidence="5 10" id="KW-0812">Transmembrane</keyword>
<organism evidence="11">
    <name type="scientific">Desulfomonile tiedjei</name>
    <dbReference type="NCBI Taxonomy" id="2358"/>
    <lineage>
        <taxon>Bacteria</taxon>
        <taxon>Pseudomonadati</taxon>
        <taxon>Thermodesulfobacteriota</taxon>
        <taxon>Desulfomonilia</taxon>
        <taxon>Desulfomonilales</taxon>
        <taxon>Desulfomonilaceae</taxon>
        <taxon>Desulfomonile</taxon>
    </lineage>
</organism>
<evidence type="ECO:0000256" key="8">
    <source>
        <dbReference type="ARBA" id="ARBA00023136"/>
    </source>
</evidence>
<sequence length="462" mass="50500">MHIQGERYREVLKVASPLILSTASLTFTLFVDRMFLSWYSEASVAASVPGGITYFTICSVFIGTAQYVNSIVAQYHGAQNPRACARAVWQGVFFGVLSAPLILACIPLGFLVFTWAGHDATVQALEKDYFALLMVGGIVQPINAALSSFFSGRGKTMVVMWGNIAGNIANACLAYILIFGKCGAPEMGIIGAGVATAATGVIPTIFWAWLFLSRDEQPTYATRQEIAFHRQIFWMLIRYGVPSGIQFFLDVASFTVFVLLIGRAGQIDLAASNIVLSIEMLAFLPMIGMSIATATLVGQYVGMKRQDIAEQSAYAAFKLAMCYMGAMALLFFLFPASFLELFRTTRDAASHFDAVLARGTVFLRIVAVWTLFDTLFIIFSGALKGAGDTVFAMWAQVGLAWFFFVPPVYIITQLLGMGVLAAWCWGLLYVMLLGIVFWARFRQGTWRGISMIGNAASSQAIQ</sequence>
<dbReference type="NCBIfam" id="TIGR00797">
    <property type="entry name" value="matE"/>
    <property type="match status" value="1"/>
</dbReference>
<keyword evidence="6 10" id="KW-1133">Transmembrane helix</keyword>
<dbReference type="GO" id="GO:0042910">
    <property type="term" value="F:xenobiotic transmembrane transporter activity"/>
    <property type="evidence" value="ECO:0007669"/>
    <property type="project" value="InterPro"/>
</dbReference>
<dbReference type="Pfam" id="PF01554">
    <property type="entry name" value="MatE"/>
    <property type="match status" value="2"/>
</dbReference>
<feature type="transmembrane region" description="Helical" evidence="10">
    <location>
        <begin position="417"/>
        <end position="441"/>
    </location>
</feature>
<evidence type="ECO:0000256" key="9">
    <source>
        <dbReference type="ARBA" id="ARBA00031636"/>
    </source>
</evidence>
<feature type="transmembrane region" description="Helical" evidence="10">
    <location>
        <begin position="190"/>
        <end position="212"/>
    </location>
</feature>
<feature type="transmembrane region" description="Helical" evidence="10">
    <location>
        <begin position="390"/>
        <end position="411"/>
    </location>
</feature>
<feature type="transmembrane region" description="Helical" evidence="10">
    <location>
        <begin position="12"/>
        <end position="31"/>
    </location>
</feature>
<accession>A0A7C4ASL1</accession>
<evidence type="ECO:0000256" key="6">
    <source>
        <dbReference type="ARBA" id="ARBA00022989"/>
    </source>
</evidence>
<dbReference type="GO" id="GO:0005886">
    <property type="term" value="C:plasma membrane"/>
    <property type="evidence" value="ECO:0007669"/>
    <property type="project" value="UniProtKB-SubCell"/>
</dbReference>
<dbReference type="AlphaFoldDB" id="A0A7C4ASL1"/>
<proteinExistence type="predicted"/>
<reference evidence="11" key="1">
    <citation type="journal article" date="2020" name="mSystems">
        <title>Genome- and Community-Level Interaction Insights into Carbon Utilization and Element Cycling Functions of Hydrothermarchaeota in Hydrothermal Sediment.</title>
        <authorList>
            <person name="Zhou Z."/>
            <person name="Liu Y."/>
            <person name="Xu W."/>
            <person name="Pan J."/>
            <person name="Luo Z.H."/>
            <person name="Li M."/>
        </authorList>
    </citation>
    <scope>NUCLEOTIDE SEQUENCE [LARGE SCALE GENOMIC DNA]</scope>
    <source>
        <strain evidence="11">SpSt-769</strain>
    </source>
</reference>
<feature type="transmembrane region" description="Helical" evidence="10">
    <location>
        <begin position="233"/>
        <end position="261"/>
    </location>
</feature>
<feature type="transmembrane region" description="Helical" evidence="10">
    <location>
        <begin position="129"/>
        <end position="146"/>
    </location>
</feature>
<feature type="transmembrane region" description="Helical" evidence="10">
    <location>
        <begin position="51"/>
        <end position="72"/>
    </location>
</feature>
<evidence type="ECO:0000256" key="3">
    <source>
        <dbReference type="ARBA" id="ARBA00022449"/>
    </source>
</evidence>
<comment type="subcellular location">
    <subcellularLocation>
        <location evidence="1">Cell membrane</location>
        <topology evidence="1">Multi-pass membrane protein</topology>
    </subcellularLocation>
</comment>
<evidence type="ECO:0000256" key="5">
    <source>
        <dbReference type="ARBA" id="ARBA00022692"/>
    </source>
</evidence>
<keyword evidence="3" id="KW-0050">Antiport</keyword>
<feature type="transmembrane region" description="Helical" evidence="10">
    <location>
        <begin position="158"/>
        <end position="178"/>
    </location>
</feature>
<gene>
    <name evidence="11" type="ORF">ENV54_09205</name>
</gene>
<feature type="transmembrane region" description="Helical" evidence="10">
    <location>
        <begin position="361"/>
        <end position="383"/>
    </location>
</feature>
<dbReference type="PIRSF" id="PIRSF006603">
    <property type="entry name" value="DinF"/>
    <property type="match status" value="1"/>
</dbReference>
<dbReference type="InterPro" id="IPR048279">
    <property type="entry name" value="MdtK-like"/>
</dbReference>
<evidence type="ECO:0000313" key="11">
    <source>
        <dbReference type="EMBL" id="HGH61460.1"/>
    </source>
</evidence>
<evidence type="ECO:0000256" key="4">
    <source>
        <dbReference type="ARBA" id="ARBA00022475"/>
    </source>
</evidence>
<keyword evidence="7" id="KW-0406">Ion transport</keyword>
<keyword evidence="8 10" id="KW-0472">Membrane</keyword>
<evidence type="ECO:0000256" key="2">
    <source>
        <dbReference type="ARBA" id="ARBA00022448"/>
    </source>
</evidence>
<feature type="transmembrane region" description="Helical" evidence="10">
    <location>
        <begin position="313"/>
        <end position="334"/>
    </location>
</feature>
<name>A0A7C4ASL1_9BACT</name>
<keyword evidence="2" id="KW-0813">Transport</keyword>
<dbReference type="PANTHER" id="PTHR43298">
    <property type="entry name" value="MULTIDRUG RESISTANCE PROTEIN NORM-RELATED"/>
    <property type="match status" value="1"/>
</dbReference>
<dbReference type="InterPro" id="IPR050222">
    <property type="entry name" value="MATE_MdtK"/>
</dbReference>
<dbReference type="PANTHER" id="PTHR43298:SF2">
    <property type="entry name" value="FMN_FAD EXPORTER YEEO-RELATED"/>
    <property type="match status" value="1"/>
</dbReference>
<dbReference type="InterPro" id="IPR002528">
    <property type="entry name" value="MATE_fam"/>
</dbReference>
<dbReference type="CDD" id="cd13133">
    <property type="entry name" value="MATE_like_7"/>
    <property type="match status" value="1"/>
</dbReference>
<feature type="transmembrane region" description="Helical" evidence="10">
    <location>
        <begin position="92"/>
        <end position="117"/>
    </location>
</feature>
<evidence type="ECO:0000256" key="10">
    <source>
        <dbReference type="SAM" id="Phobius"/>
    </source>
</evidence>
<evidence type="ECO:0000256" key="7">
    <source>
        <dbReference type="ARBA" id="ARBA00023065"/>
    </source>
</evidence>